<sequence length="636" mass="73721">MAKLFPDLENIDRLTVPPTDGERHLLMLLSSTLDETCEVYFNPYLDGDRPDVIVIKPGCGALVIEVKDWNLAHYEVDINNRWRYETSVIRSPQQQAFRYKKNLFNLHLPVLGLQHLTNPNFYNLIAVGVYFHCASREQLNAFYRNALDEVRERTLSLNKDRQSIGQIKYDKQMDWCNRARFKLERDLGMSWGYDNVAKKIGLFDKRGKHPLFTPEIYEDFTRRLRPPVHTQQQGIMVAFDAKQQALTVSKPGFAKVKGVAGCGKTTILAQRAINAHARHRSQVLILTFNITLRHYIRDTISRLQGGSGDFYEVIHYHAFISSQLNNYGINLKSKIDELPPAQRTNLDTIFGMKSLFKGVETEKYQTILIDEVQDYDPEWIKLVRDCFLAKNGEMILFGDQSQNIYDRPSDSRESPIALGFGSWVRLTKSYRSAADAALLDLFRNFQMQHLIRKYADSEIFDVKATQASMRYDLLNYETYGKAYDPAFIFEKIQNYIREYQLHPNDIALVSSKVEWLIPLNEAFKKFEKTKVMFEEDAERTALTARMDPESEQFKEEIDTIRRRKKCFFMQSSGLIKLSTIHSFKGLEAQTVFCILAPEDEAEMVYTGITRAQKNLVVFDSSESSFRPFFQTHMTVV</sequence>
<dbReference type="InterPro" id="IPR027417">
    <property type="entry name" value="P-loop_NTPase"/>
</dbReference>
<dbReference type="InterPro" id="IPR027785">
    <property type="entry name" value="UvrD-like_helicase_C"/>
</dbReference>
<dbReference type="PANTHER" id="PTHR11070">
    <property type="entry name" value="UVRD / RECB / PCRA DNA HELICASE FAMILY MEMBER"/>
    <property type="match status" value="1"/>
</dbReference>
<dbReference type="SUPFAM" id="SSF52540">
    <property type="entry name" value="P-loop containing nucleoside triphosphate hydrolases"/>
    <property type="match status" value="1"/>
</dbReference>
<dbReference type="GO" id="GO:0043138">
    <property type="term" value="F:3'-5' DNA helicase activity"/>
    <property type="evidence" value="ECO:0007669"/>
    <property type="project" value="TreeGrafter"/>
</dbReference>
<dbReference type="Pfam" id="PF13245">
    <property type="entry name" value="AAA_19"/>
    <property type="match status" value="1"/>
</dbReference>
<evidence type="ECO:0000256" key="1">
    <source>
        <dbReference type="ARBA" id="ARBA00034923"/>
    </source>
</evidence>
<comment type="caution">
    <text evidence="4">The sequence shown here is derived from an EMBL/GenBank/DDBJ whole genome shotgun (WGS) entry which is preliminary data.</text>
</comment>
<gene>
    <name evidence="4" type="ORF">F7P80_11255</name>
</gene>
<protein>
    <recommendedName>
        <fullName evidence="1">DNA 3'-5' helicase II</fullName>
    </recommendedName>
</protein>
<dbReference type="InterPro" id="IPR011528">
    <property type="entry name" value="NERD"/>
</dbReference>
<organism evidence="4">
    <name type="scientific">Comamonas kerstersii</name>
    <dbReference type="NCBI Taxonomy" id="225992"/>
    <lineage>
        <taxon>Bacteria</taxon>
        <taxon>Pseudomonadati</taxon>
        <taxon>Pseudomonadota</taxon>
        <taxon>Betaproteobacteria</taxon>
        <taxon>Burkholderiales</taxon>
        <taxon>Comamonadaceae</taxon>
        <taxon>Comamonas</taxon>
    </lineage>
</organism>
<dbReference type="Gene3D" id="3.40.50.300">
    <property type="entry name" value="P-loop containing nucleotide triphosphate hydrolases"/>
    <property type="match status" value="2"/>
</dbReference>
<evidence type="ECO:0000259" key="2">
    <source>
        <dbReference type="Pfam" id="PF08378"/>
    </source>
</evidence>
<dbReference type="Pfam" id="PF13538">
    <property type="entry name" value="UvrD_C_2"/>
    <property type="match status" value="1"/>
</dbReference>
<evidence type="ECO:0000313" key="4">
    <source>
        <dbReference type="EMBL" id="KAB0586201.1"/>
    </source>
</evidence>
<name>A0A6A1R1F4_9BURK</name>
<dbReference type="InterPro" id="IPR000212">
    <property type="entry name" value="DNA_helicase_UvrD/REP"/>
</dbReference>
<dbReference type="PANTHER" id="PTHR11070:SF2">
    <property type="entry name" value="ATP-DEPENDENT DNA HELICASE SRS2"/>
    <property type="match status" value="1"/>
</dbReference>
<evidence type="ECO:0000259" key="3">
    <source>
        <dbReference type="Pfam" id="PF13538"/>
    </source>
</evidence>
<dbReference type="GO" id="GO:0005524">
    <property type="term" value="F:ATP binding"/>
    <property type="evidence" value="ECO:0007669"/>
    <property type="project" value="InterPro"/>
</dbReference>
<feature type="domain" description="UvrD-like helicase C-terminal" evidence="3">
    <location>
        <begin position="577"/>
        <end position="617"/>
    </location>
</feature>
<dbReference type="GO" id="GO:0003677">
    <property type="term" value="F:DNA binding"/>
    <property type="evidence" value="ECO:0007669"/>
    <property type="project" value="InterPro"/>
</dbReference>
<dbReference type="GO" id="GO:0000725">
    <property type="term" value="P:recombinational repair"/>
    <property type="evidence" value="ECO:0007669"/>
    <property type="project" value="TreeGrafter"/>
</dbReference>
<dbReference type="Pfam" id="PF08378">
    <property type="entry name" value="NERD"/>
    <property type="match status" value="1"/>
</dbReference>
<dbReference type="AlphaFoldDB" id="A0A6A1R1F4"/>
<dbReference type="EMBL" id="VZOT01000007">
    <property type="protein sequence ID" value="KAB0586201.1"/>
    <property type="molecule type" value="Genomic_DNA"/>
</dbReference>
<proteinExistence type="predicted"/>
<dbReference type="RefSeq" id="WP_151044818.1">
    <property type="nucleotide sequence ID" value="NZ_VZOT01000007.1"/>
</dbReference>
<accession>A0A6A1R1F4</accession>
<feature type="domain" description="NERD" evidence="2">
    <location>
        <begin position="20"/>
        <end position="113"/>
    </location>
</feature>
<reference evidence="4" key="1">
    <citation type="submission" date="2019-09" db="EMBL/GenBank/DDBJ databases">
        <title>Draft genome sequences of 48 bacterial type strains from the CCUG.</title>
        <authorList>
            <person name="Tunovic T."/>
            <person name="Pineiro-Iglesias B."/>
            <person name="Unosson C."/>
            <person name="Inganas E."/>
            <person name="Ohlen M."/>
            <person name="Cardew S."/>
            <person name="Jensie-Markopoulos S."/>
            <person name="Salva-Serra F."/>
            <person name="Jaen-Luchoro D."/>
            <person name="Karlsson R."/>
            <person name="Svensson-Stadler L."/>
            <person name="Chun J."/>
            <person name="Moore E."/>
        </authorList>
    </citation>
    <scope>NUCLEOTIDE SEQUENCE</scope>
    <source>
        <strain evidence="4">CCUG 15333</strain>
    </source>
</reference>